<dbReference type="SUPFAM" id="SSF50978">
    <property type="entry name" value="WD40 repeat-like"/>
    <property type="match status" value="2"/>
</dbReference>
<dbReference type="AlphaFoldDB" id="A0A5C3MB38"/>
<dbReference type="GO" id="GO:0005886">
    <property type="term" value="C:plasma membrane"/>
    <property type="evidence" value="ECO:0007669"/>
    <property type="project" value="TreeGrafter"/>
</dbReference>
<dbReference type="Proteomes" id="UP000308652">
    <property type="component" value="Unassembled WGS sequence"/>
</dbReference>
<dbReference type="InterPro" id="IPR036322">
    <property type="entry name" value="WD40_repeat_dom_sf"/>
</dbReference>
<keyword evidence="2" id="KW-0268">Exocytosis</keyword>
<accession>A0A5C3MB38</accession>
<dbReference type="CDD" id="cd15873">
    <property type="entry name" value="R-SNARE_STXBP5_6"/>
    <property type="match status" value="1"/>
</dbReference>
<dbReference type="GO" id="GO:0006887">
    <property type="term" value="P:exocytosis"/>
    <property type="evidence" value="ECO:0007669"/>
    <property type="project" value="UniProtKB-KW"/>
</dbReference>
<dbReference type="GO" id="GO:0005737">
    <property type="term" value="C:cytoplasm"/>
    <property type="evidence" value="ECO:0007669"/>
    <property type="project" value="TreeGrafter"/>
</dbReference>
<evidence type="ECO:0000256" key="1">
    <source>
        <dbReference type="ARBA" id="ARBA00008070"/>
    </source>
</evidence>
<keyword evidence="6" id="KW-1185">Reference proteome</keyword>
<dbReference type="Pfam" id="PF08596">
    <property type="entry name" value="Lgl_C"/>
    <property type="match status" value="1"/>
</dbReference>
<dbReference type="SMART" id="SM00320">
    <property type="entry name" value="WD40"/>
    <property type="match status" value="5"/>
</dbReference>
<feature type="region of interest" description="Disordered" evidence="3">
    <location>
        <begin position="983"/>
        <end position="1003"/>
    </location>
</feature>
<dbReference type="PANTHER" id="PTHR10241">
    <property type="entry name" value="LETHAL 2 GIANT LARVAE PROTEIN"/>
    <property type="match status" value="1"/>
</dbReference>
<evidence type="ECO:0000256" key="3">
    <source>
        <dbReference type="SAM" id="MobiDB-lite"/>
    </source>
</evidence>
<dbReference type="GO" id="GO:0019905">
    <property type="term" value="F:syntaxin binding"/>
    <property type="evidence" value="ECO:0007669"/>
    <property type="project" value="TreeGrafter"/>
</dbReference>
<dbReference type="InterPro" id="IPR015943">
    <property type="entry name" value="WD40/YVTN_repeat-like_dom_sf"/>
</dbReference>
<evidence type="ECO:0000313" key="5">
    <source>
        <dbReference type="EMBL" id="TFK41835.1"/>
    </source>
</evidence>
<dbReference type="OrthoDB" id="19944at2759"/>
<dbReference type="PANTHER" id="PTHR10241:SF25">
    <property type="entry name" value="TOMOSYN, ISOFORM C"/>
    <property type="match status" value="1"/>
</dbReference>
<dbReference type="GO" id="GO:0045159">
    <property type="term" value="F:myosin II binding"/>
    <property type="evidence" value="ECO:0007669"/>
    <property type="project" value="TreeGrafter"/>
</dbReference>
<name>A0A5C3MB38_9AGAR</name>
<dbReference type="InterPro" id="IPR013905">
    <property type="entry name" value="Lgl_C_dom"/>
</dbReference>
<protein>
    <submittedName>
        <fullName evidence="5">WD40 containing snare-dependent exocytosis protein</fullName>
    </submittedName>
</protein>
<comment type="similarity">
    <text evidence="1">Belongs to the WD repeat L(2)GL family.</text>
</comment>
<feature type="domain" description="Lethal giant larvae (Lgl)-like C-terminal" evidence="4">
    <location>
        <begin position="591"/>
        <end position="990"/>
    </location>
</feature>
<evidence type="ECO:0000313" key="6">
    <source>
        <dbReference type="Proteomes" id="UP000308652"/>
    </source>
</evidence>
<proteinExistence type="inferred from homology"/>
<organism evidence="5 6">
    <name type="scientific">Crucibulum laeve</name>
    <dbReference type="NCBI Taxonomy" id="68775"/>
    <lineage>
        <taxon>Eukaryota</taxon>
        <taxon>Fungi</taxon>
        <taxon>Dikarya</taxon>
        <taxon>Basidiomycota</taxon>
        <taxon>Agaricomycotina</taxon>
        <taxon>Agaricomycetes</taxon>
        <taxon>Agaricomycetidae</taxon>
        <taxon>Agaricales</taxon>
        <taxon>Agaricineae</taxon>
        <taxon>Nidulariaceae</taxon>
        <taxon>Crucibulum</taxon>
    </lineage>
</organism>
<dbReference type="EMBL" id="ML213593">
    <property type="protein sequence ID" value="TFK41835.1"/>
    <property type="molecule type" value="Genomic_DNA"/>
</dbReference>
<reference evidence="5 6" key="1">
    <citation type="journal article" date="2019" name="Nat. Ecol. Evol.">
        <title>Megaphylogeny resolves global patterns of mushroom evolution.</title>
        <authorList>
            <person name="Varga T."/>
            <person name="Krizsan K."/>
            <person name="Foldi C."/>
            <person name="Dima B."/>
            <person name="Sanchez-Garcia M."/>
            <person name="Sanchez-Ramirez S."/>
            <person name="Szollosi G.J."/>
            <person name="Szarkandi J.G."/>
            <person name="Papp V."/>
            <person name="Albert L."/>
            <person name="Andreopoulos W."/>
            <person name="Angelini C."/>
            <person name="Antonin V."/>
            <person name="Barry K.W."/>
            <person name="Bougher N.L."/>
            <person name="Buchanan P."/>
            <person name="Buyck B."/>
            <person name="Bense V."/>
            <person name="Catcheside P."/>
            <person name="Chovatia M."/>
            <person name="Cooper J."/>
            <person name="Damon W."/>
            <person name="Desjardin D."/>
            <person name="Finy P."/>
            <person name="Geml J."/>
            <person name="Haridas S."/>
            <person name="Hughes K."/>
            <person name="Justo A."/>
            <person name="Karasinski D."/>
            <person name="Kautmanova I."/>
            <person name="Kiss B."/>
            <person name="Kocsube S."/>
            <person name="Kotiranta H."/>
            <person name="LaButti K.M."/>
            <person name="Lechner B.E."/>
            <person name="Liimatainen K."/>
            <person name="Lipzen A."/>
            <person name="Lukacs Z."/>
            <person name="Mihaltcheva S."/>
            <person name="Morgado L.N."/>
            <person name="Niskanen T."/>
            <person name="Noordeloos M.E."/>
            <person name="Ohm R.A."/>
            <person name="Ortiz-Santana B."/>
            <person name="Ovrebo C."/>
            <person name="Racz N."/>
            <person name="Riley R."/>
            <person name="Savchenko A."/>
            <person name="Shiryaev A."/>
            <person name="Soop K."/>
            <person name="Spirin V."/>
            <person name="Szebenyi C."/>
            <person name="Tomsovsky M."/>
            <person name="Tulloss R.E."/>
            <person name="Uehling J."/>
            <person name="Grigoriev I.V."/>
            <person name="Vagvolgyi C."/>
            <person name="Papp T."/>
            <person name="Martin F.M."/>
            <person name="Miettinen O."/>
            <person name="Hibbett D.S."/>
            <person name="Nagy L.G."/>
        </authorList>
    </citation>
    <scope>NUCLEOTIDE SEQUENCE [LARGE SCALE GENOMIC DNA]</scope>
    <source>
        <strain evidence="5 6">CBS 166.37</strain>
    </source>
</reference>
<gene>
    <name evidence="5" type="ORF">BDQ12DRAFT_761537</name>
</gene>
<sequence length="1075" mass="117933">MFSKQQNLLVYPDQSSDLRDEQDWRPGTLRTFNFPLNVTAFAIEPISGLLATGTASGLVYIHGGPGVESTLTLPEPLGVKFLHFAPLSYHLVCLDDNNQLHVWDLSTRGHPKCVATSRFDPTNSLTVSPSYSHVLLGMNTGEIKTYDLTCLRKSPYTLPNLWKYYQEKIADSGIPNDSFNSQTIVDILMHPRDLNLVFVAYTEQRTNHGYEFLIPPGAPGGAGYGIGDVLSFRRPEVTALTIHPSGHFFAVGYSDGSFAFWAVDDDERPILARTLDTIDVDLVDTTALEVHLAQEKMIRPSQPVREPVFKISWSGYSSIRNDKVTTLTILGGSDGSQGAGFTVMEFPKFNAPDIPAVDETREAPSIHPLIRAAARNSFTPTQTRFCATPGVVQDYLLIPSTSPHFSGNDDPYAILILSEAVERTRAITAYQYPPGNEIHHKAIQSADTDVERPQQTVVMDAQQKLYLPFSLGISSSILLNGTLSTVRKESYDEYVCKQKKEAHTLQLKGGLAWNDAAKANEIRLAKYQPHRVLITYHQDLTVQAYDFSAQLLASLNTEPITHNFPAPLPHFAMDVRPVLKDSTLRGMPMANVIIHTVCFAWQSMECAVVLDTGEVIVFYLSTSRNGRSSSRRPCPEICTLENLMIEEQNLFAPYFIFGCDKDCPAVCAISDIGFLALSYPDGSLFVIDMRVPNIILRPGQVSKTHRKKTSVSLSSKGHTNSPDPITSLSWTISSLGKDSRLRVRLITIRESGCGEIYTLSQSGQSTSWMVNAQPTVIKAITQPLPQGIFVLDGKTGSVLRADPARLAASLRGESFPGHCILVAVGTKGCRSFADISGERIGKVEWGHKSGVVTFAQIVERMGHHALVVLTENHTALIYSLPHLECLHTLPLGIPPHSLPFTIDESGDFLAWTQQPTSSIINSASYGSLFDIRRVYTVADVDFTTTAPLIPEQPQPISLTSSSLLGSWFNFTHGLSGNDIDNLLGGPNRPLPSKAAQANQSREGASNVASNVAASAEAAHENLYNRLTSALGERGQLLGELEERFNSLEEGSRNMVTQAKKLAAQQTAKTWFGKFG</sequence>
<dbReference type="GO" id="GO:0006893">
    <property type="term" value="P:Golgi to plasma membrane transport"/>
    <property type="evidence" value="ECO:0007669"/>
    <property type="project" value="TreeGrafter"/>
</dbReference>
<dbReference type="InterPro" id="IPR001680">
    <property type="entry name" value="WD40_rpt"/>
</dbReference>
<evidence type="ECO:0000259" key="4">
    <source>
        <dbReference type="Pfam" id="PF08596"/>
    </source>
</evidence>
<dbReference type="STRING" id="68775.A0A5C3MB38"/>
<dbReference type="Gene3D" id="2.130.10.10">
    <property type="entry name" value="YVTN repeat-like/Quinoprotein amine dehydrogenase"/>
    <property type="match status" value="1"/>
</dbReference>
<dbReference type="GO" id="GO:0005096">
    <property type="term" value="F:GTPase activator activity"/>
    <property type="evidence" value="ECO:0007669"/>
    <property type="project" value="TreeGrafter"/>
</dbReference>
<evidence type="ECO:0000256" key="2">
    <source>
        <dbReference type="ARBA" id="ARBA00022483"/>
    </source>
</evidence>